<keyword evidence="3" id="KW-1185">Reference proteome</keyword>
<evidence type="ECO:0000313" key="2">
    <source>
        <dbReference type="EMBL" id="GAA0542315.1"/>
    </source>
</evidence>
<feature type="chain" id="PRO_5046177707" description="Carboxypeptidase regulatory-like domain-containing protein" evidence="1">
    <location>
        <begin position="27"/>
        <end position="250"/>
    </location>
</feature>
<name>A0ABN1DFM7_9ACTN</name>
<evidence type="ECO:0000256" key="1">
    <source>
        <dbReference type="SAM" id="SignalP"/>
    </source>
</evidence>
<proteinExistence type="predicted"/>
<evidence type="ECO:0008006" key="4">
    <source>
        <dbReference type="Google" id="ProtNLM"/>
    </source>
</evidence>
<evidence type="ECO:0000313" key="3">
    <source>
        <dbReference type="Proteomes" id="UP001501427"/>
    </source>
</evidence>
<protein>
    <recommendedName>
        <fullName evidence="4">Carboxypeptidase regulatory-like domain-containing protein</fullName>
    </recommendedName>
</protein>
<dbReference type="EMBL" id="BAAAHD010000001">
    <property type="protein sequence ID" value="GAA0542315.1"/>
    <property type="molecule type" value="Genomic_DNA"/>
</dbReference>
<reference evidence="2 3" key="1">
    <citation type="journal article" date="2019" name="Int. J. Syst. Evol. Microbiol.">
        <title>The Global Catalogue of Microorganisms (GCM) 10K type strain sequencing project: providing services to taxonomists for standard genome sequencing and annotation.</title>
        <authorList>
            <consortium name="The Broad Institute Genomics Platform"/>
            <consortium name="The Broad Institute Genome Sequencing Center for Infectious Disease"/>
            <person name="Wu L."/>
            <person name="Ma J."/>
        </authorList>
    </citation>
    <scope>NUCLEOTIDE SEQUENCE [LARGE SCALE GENOMIC DNA]</scope>
    <source>
        <strain evidence="2 3">JCM 10667</strain>
    </source>
</reference>
<dbReference type="Proteomes" id="UP001501427">
    <property type="component" value="Unassembled WGS sequence"/>
</dbReference>
<feature type="signal peptide" evidence="1">
    <location>
        <begin position="1"/>
        <end position="26"/>
    </location>
</feature>
<gene>
    <name evidence="2" type="ORF">GCM10009546_00470</name>
</gene>
<sequence length="250" mass="27032">MRPSSALLVSAAAVASALYVPATAHANTALPPGGHATAGAAEVRKVARFAGFDAGPEPSWYDGWRRLSGRLVADVDGVAYGLAGVRVFVEFSTNGTDWTRVTSQTTSADGTFDMTTVGTEDGYWRAQYPGNNEYTPAVSGSDYVDVKYRTSIQYYNASPEPVKKGAYITVKGLLYRYMPAGKPGPGANIHIYFRPKGSSTWTKMAITKTATNGWFNKKFKASQDGTWLARYWGSSTYVGSNQPADYVDVR</sequence>
<organism evidence="2 3">
    <name type="scientific">Actinomadura livida</name>
    <dbReference type="NCBI Taxonomy" id="79909"/>
    <lineage>
        <taxon>Bacteria</taxon>
        <taxon>Bacillati</taxon>
        <taxon>Actinomycetota</taxon>
        <taxon>Actinomycetes</taxon>
        <taxon>Streptosporangiales</taxon>
        <taxon>Thermomonosporaceae</taxon>
        <taxon>Actinomadura</taxon>
    </lineage>
</organism>
<keyword evidence="1" id="KW-0732">Signal</keyword>
<accession>A0ABN1DFM7</accession>
<comment type="caution">
    <text evidence="2">The sequence shown here is derived from an EMBL/GenBank/DDBJ whole genome shotgun (WGS) entry which is preliminary data.</text>
</comment>